<proteinExistence type="inferred from homology"/>
<dbReference type="AlphaFoldDB" id="A0A183HTZ8"/>
<dbReference type="STRING" id="387005.A0A183HTZ8"/>
<gene>
    <name evidence="5" type="ORF">OFLC_LOCUS10964</name>
</gene>
<dbReference type="GO" id="GO:0005869">
    <property type="term" value="C:dynactin complex"/>
    <property type="evidence" value="ECO:0007669"/>
    <property type="project" value="InterPro"/>
</dbReference>
<name>A0A183HTZ8_9BILA</name>
<protein>
    <submittedName>
        <fullName evidence="7">Transcriptional regulator</fullName>
    </submittedName>
</protein>
<keyword evidence="6" id="KW-1185">Reference proteome</keyword>
<dbReference type="Pfam" id="PF04912">
    <property type="entry name" value="Dynamitin"/>
    <property type="match status" value="1"/>
</dbReference>
<keyword evidence="4" id="KW-0243">Dynein</keyword>
<evidence type="ECO:0000313" key="6">
    <source>
        <dbReference type="Proteomes" id="UP000267606"/>
    </source>
</evidence>
<reference evidence="5 6" key="2">
    <citation type="submission" date="2018-11" db="EMBL/GenBank/DDBJ databases">
        <authorList>
            <consortium name="Pathogen Informatics"/>
        </authorList>
    </citation>
    <scope>NUCLEOTIDE SEQUENCE [LARGE SCALE GENOMIC DNA]</scope>
</reference>
<keyword evidence="3" id="KW-0963">Cytoplasm</keyword>
<comment type="similarity">
    <text evidence="2">Belongs to the dynactin subunit 2 family.</text>
</comment>
<dbReference type="Proteomes" id="UP000267606">
    <property type="component" value="Unassembled WGS sequence"/>
</dbReference>
<accession>A0A183HTZ8</accession>
<dbReference type="EMBL" id="UZAJ01015247">
    <property type="protein sequence ID" value="VDO72742.1"/>
    <property type="molecule type" value="Genomic_DNA"/>
</dbReference>
<evidence type="ECO:0000313" key="5">
    <source>
        <dbReference type="EMBL" id="VDO72742.1"/>
    </source>
</evidence>
<organism evidence="7">
    <name type="scientific">Onchocerca flexuosa</name>
    <dbReference type="NCBI Taxonomy" id="387005"/>
    <lineage>
        <taxon>Eukaryota</taxon>
        <taxon>Metazoa</taxon>
        <taxon>Ecdysozoa</taxon>
        <taxon>Nematoda</taxon>
        <taxon>Chromadorea</taxon>
        <taxon>Rhabditida</taxon>
        <taxon>Spirurina</taxon>
        <taxon>Spiruromorpha</taxon>
        <taxon>Filarioidea</taxon>
        <taxon>Onchocercidae</taxon>
        <taxon>Onchocerca</taxon>
    </lineage>
</organism>
<evidence type="ECO:0000256" key="2">
    <source>
        <dbReference type="ARBA" id="ARBA00006176"/>
    </source>
</evidence>
<sequence length="91" mass="10203">ARRRRRGYGSGAYVLEVIGPYADETETLEQKFTRLNCEINDLTEAVQAQKMSEKPDASVVNEEDLIALLETLKALQIEKDTIGTSTQSEKK</sequence>
<evidence type="ECO:0000313" key="7">
    <source>
        <dbReference type="WBParaSite" id="OFLC_0001096001-mRNA-1"/>
    </source>
</evidence>
<dbReference type="WBParaSite" id="OFLC_0001096001-mRNA-1">
    <property type="protein sequence ID" value="OFLC_0001096001-mRNA-1"/>
    <property type="gene ID" value="OFLC_0001096001"/>
</dbReference>
<dbReference type="GO" id="GO:0030286">
    <property type="term" value="C:dynein complex"/>
    <property type="evidence" value="ECO:0007669"/>
    <property type="project" value="UniProtKB-KW"/>
</dbReference>
<dbReference type="InterPro" id="IPR028133">
    <property type="entry name" value="Dynamitin"/>
</dbReference>
<reference evidence="7" key="1">
    <citation type="submission" date="2016-06" db="UniProtKB">
        <authorList>
            <consortium name="WormBaseParasite"/>
        </authorList>
    </citation>
    <scope>IDENTIFICATION</scope>
</reference>
<comment type="subcellular location">
    <subcellularLocation>
        <location evidence="1">Cytoplasm</location>
    </subcellularLocation>
</comment>
<dbReference type="GO" id="GO:0005737">
    <property type="term" value="C:cytoplasm"/>
    <property type="evidence" value="ECO:0007669"/>
    <property type="project" value="UniProtKB-SubCell"/>
</dbReference>
<dbReference type="GO" id="GO:0007017">
    <property type="term" value="P:microtubule-based process"/>
    <property type="evidence" value="ECO:0007669"/>
    <property type="project" value="InterPro"/>
</dbReference>
<evidence type="ECO:0000256" key="4">
    <source>
        <dbReference type="ARBA" id="ARBA00023017"/>
    </source>
</evidence>
<evidence type="ECO:0000256" key="1">
    <source>
        <dbReference type="ARBA" id="ARBA00004496"/>
    </source>
</evidence>
<evidence type="ECO:0000256" key="3">
    <source>
        <dbReference type="ARBA" id="ARBA00022490"/>
    </source>
</evidence>